<evidence type="ECO:0000313" key="1">
    <source>
        <dbReference type="EMBL" id="QJR75663.1"/>
    </source>
</evidence>
<dbReference type="EMBL" id="CP046176">
    <property type="protein sequence ID" value="QJR75663.1"/>
    <property type="molecule type" value="Genomic_DNA"/>
</dbReference>
<dbReference type="Proteomes" id="UP000500949">
    <property type="component" value="Chromosome"/>
</dbReference>
<protein>
    <submittedName>
        <fullName evidence="1">DUF4906 domain-containing protein</fullName>
    </submittedName>
</protein>
<dbReference type="GeneID" id="93445906"/>
<organism evidence="1 2">
    <name type="scientific">Phocaeicola dorei</name>
    <dbReference type="NCBI Taxonomy" id="357276"/>
    <lineage>
        <taxon>Bacteria</taxon>
        <taxon>Pseudomonadati</taxon>
        <taxon>Bacteroidota</taxon>
        <taxon>Bacteroidia</taxon>
        <taxon>Bacteroidales</taxon>
        <taxon>Bacteroidaceae</taxon>
        <taxon>Phocaeicola</taxon>
    </lineage>
</organism>
<accession>A0A1Y4PBZ4</accession>
<name>A0A1Y4PBZ4_9BACT</name>
<reference evidence="1 2" key="1">
    <citation type="submission" date="2019-11" db="EMBL/GenBank/DDBJ databases">
        <title>Complete genome sequence of Bacteroides dorei DSM 17855.</title>
        <authorList>
            <person name="Russell J.T."/>
        </authorList>
    </citation>
    <scope>NUCLEOTIDE SEQUENCE [LARGE SCALE GENOMIC DNA]</scope>
    <source>
        <strain evidence="1 2">DSM 17855</strain>
    </source>
</reference>
<sequence>MKEFVLYIVCLWCLAFLMSGCEDSIHLSERPDNNKPQADKVQIEIFARANSYHYPTVRTMDDEDRVGKTPWILVFNGENANATFVEAVQAFEMVGKRYVILTKQSGNSKYQLLILANPLNDKFYYGNNVTEYLFTESDLRMNMIPGITTLSEVCAKILTEPLESPATSVIPFSNDGKTIPMSYLLGVDKIDTTTRIENSDGSTIELIRVAAKVVVANKADNFYLKGITAVVNVPRQGRLHNQDGTVMNNMANLTEYCQTGYGSSLVVTDNSAVGQSTEMKPLYLYESDIQNNTYLIVEGTYENKDYFYKLVLVDGKYNLMDILRNHSYTFTIIKAKGPGYDTVEDAKASKASNVDLDYKLSVDDSYSYEMISNNDFYLGVSNSVFIAYASEDKIYEVTSVATNCKTNFPNSCRIGDNHIEVDDAFSLTNPADGARIPIVEGSTPDPNITQVESLITSKLRLHEDYQTDEGGIYRKNAYITLKLGNLEKKIRVRQRLAVPQEGLILKYMPTTEDVDSYDMNFYCLTAYVEDGADNPKTWIKLRPSSSDGRNITDRITVDDGKIYMEVTANEGTASRNGLVYLTTIKAPDNSSGIRTTQRVKINITQKGKTIVSN</sequence>
<dbReference type="AlphaFoldDB" id="A0A1Y4PBZ4"/>
<proteinExistence type="predicted"/>
<dbReference type="PROSITE" id="PS51257">
    <property type="entry name" value="PROKAR_LIPOPROTEIN"/>
    <property type="match status" value="1"/>
</dbReference>
<dbReference type="RefSeq" id="WP_007836891.1">
    <property type="nucleotide sequence ID" value="NZ_CAXSLT010000001.1"/>
</dbReference>
<gene>
    <name evidence="1" type="ORF">GKD17_04325</name>
</gene>
<evidence type="ECO:0000313" key="2">
    <source>
        <dbReference type="Proteomes" id="UP000500949"/>
    </source>
</evidence>